<evidence type="ECO:0000256" key="4">
    <source>
        <dbReference type="ARBA" id="ARBA00022679"/>
    </source>
</evidence>
<keyword evidence="2" id="KW-0698">rRNA processing</keyword>
<dbReference type="SUPFAM" id="SSF53335">
    <property type="entry name" value="S-adenosyl-L-methionine-dependent methyltransferases"/>
    <property type="match status" value="1"/>
</dbReference>
<reference evidence="8" key="1">
    <citation type="submission" date="2023-07" db="EMBL/GenBank/DDBJ databases">
        <authorList>
            <person name="Stuckert A."/>
        </authorList>
    </citation>
    <scope>NUCLEOTIDE SEQUENCE</scope>
</reference>
<evidence type="ECO:0000256" key="6">
    <source>
        <dbReference type="ARBA" id="ARBA00041184"/>
    </source>
</evidence>
<dbReference type="PANTHER" id="PTHR10920:SF18">
    <property type="entry name" value="RRNA METHYLTRANSFERASE 2, MITOCHONDRIAL"/>
    <property type="match status" value="1"/>
</dbReference>
<sequence length="222" mass="24457">MRKAKTGAEQIWLARQRRDPYVKAAHAQNYRCRSAFKLLEMDKQQKILEPGHHVVDCGAAPGAWSQVLVDKVNSLGKDPAAGVGFVLGVDLLHINPLEGAVFLPKCDLTDPATHKKITALLPSGQADVILSDMAPNASGIRELDHQRLVIMCLSLLDLSDMVLRPGGSFLCKIWDGGESNLIRDKLRQRFQNVKTVKPKASRMESTEIYLLGKSHKNSKAAN</sequence>
<dbReference type="Proteomes" id="UP001176940">
    <property type="component" value="Unassembled WGS sequence"/>
</dbReference>
<dbReference type="HAMAP" id="MF_01547">
    <property type="entry name" value="RNA_methyltr_E"/>
    <property type="match status" value="1"/>
</dbReference>
<accession>A0ABN9MDV5</accession>
<dbReference type="PANTHER" id="PTHR10920">
    <property type="entry name" value="RIBOSOMAL RNA METHYLTRANSFERASE"/>
    <property type="match status" value="1"/>
</dbReference>
<organism evidence="8 9">
    <name type="scientific">Ranitomeya imitator</name>
    <name type="common">mimic poison frog</name>
    <dbReference type="NCBI Taxonomy" id="111125"/>
    <lineage>
        <taxon>Eukaryota</taxon>
        <taxon>Metazoa</taxon>
        <taxon>Chordata</taxon>
        <taxon>Craniata</taxon>
        <taxon>Vertebrata</taxon>
        <taxon>Euteleostomi</taxon>
        <taxon>Amphibia</taxon>
        <taxon>Batrachia</taxon>
        <taxon>Anura</taxon>
        <taxon>Neobatrachia</taxon>
        <taxon>Hyloidea</taxon>
        <taxon>Dendrobatidae</taxon>
        <taxon>Dendrobatinae</taxon>
        <taxon>Ranitomeya</taxon>
    </lineage>
</organism>
<keyword evidence="4" id="KW-0808">Transferase</keyword>
<dbReference type="InterPro" id="IPR029063">
    <property type="entry name" value="SAM-dependent_MTases_sf"/>
</dbReference>
<dbReference type="InterPro" id="IPR015507">
    <property type="entry name" value="rRNA-MeTfrase_E"/>
</dbReference>
<feature type="non-terminal residue" evidence="8">
    <location>
        <position position="222"/>
    </location>
</feature>
<evidence type="ECO:0000313" key="9">
    <source>
        <dbReference type="Proteomes" id="UP001176940"/>
    </source>
</evidence>
<comment type="similarity">
    <text evidence="1">Belongs to the class I-like SAM-binding methyltransferase superfamily. RNA methyltransferase RlmE family.</text>
</comment>
<keyword evidence="3" id="KW-0489">Methyltransferase</keyword>
<protein>
    <recommendedName>
        <fullName evidence="6">rRNA methyltransferase 2, mitochondrial</fullName>
    </recommendedName>
</protein>
<feature type="domain" description="Ribosomal RNA methyltransferase FtsJ" evidence="7">
    <location>
        <begin position="30"/>
        <end position="213"/>
    </location>
</feature>
<dbReference type="Pfam" id="PF01728">
    <property type="entry name" value="FtsJ"/>
    <property type="match status" value="1"/>
</dbReference>
<evidence type="ECO:0000256" key="1">
    <source>
        <dbReference type="ARBA" id="ARBA00009258"/>
    </source>
</evidence>
<gene>
    <name evidence="8" type="ORF">RIMI_LOCUS19772841</name>
</gene>
<name>A0ABN9MDV5_9NEOB</name>
<evidence type="ECO:0000256" key="5">
    <source>
        <dbReference type="ARBA" id="ARBA00022691"/>
    </source>
</evidence>
<evidence type="ECO:0000259" key="7">
    <source>
        <dbReference type="Pfam" id="PF01728"/>
    </source>
</evidence>
<dbReference type="CDD" id="cd02440">
    <property type="entry name" value="AdoMet_MTases"/>
    <property type="match status" value="1"/>
</dbReference>
<dbReference type="PIRSF" id="PIRSF005461">
    <property type="entry name" value="23S_rRNA_mtase"/>
    <property type="match status" value="1"/>
</dbReference>
<keyword evidence="9" id="KW-1185">Reference proteome</keyword>
<dbReference type="EMBL" id="CAUEEQ010064210">
    <property type="protein sequence ID" value="CAJ0964932.1"/>
    <property type="molecule type" value="Genomic_DNA"/>
</dbReference>
<evidence type="ECO:0000313" key="8">
    <source>
        <dbReference type="EMBL" id="CAJ0964932.1"/>
    </source>
</evidence>
<evidence type="ECO:0000256" key="3">
    <source>
        <dbReference type="ARBA" id="ARBA00022603"/>
    </source>
</evidence>
<comment type="caution">
    <text evidence="8">The sequence shown here is derived from an EMBL/GenBank/DDBJ whole genome shotgun (WGS) entry which is preliminary data.</text>
</comment>
<evidence type="ECO:0000256" key="2">
    <source>
        <dbReference type="ARBA" id="ARBA00022552"/>
    </source>
</evidence>
<dbReference type="InterPro" id="IPR050082">
    <property type="entry name" value="RNA_methyltr_RlmE"/>
</dbReference>
<keyword evidence="5" id="KW-0949">S-adenosyl-L-methionine</keyword>
<dbReference type="Gene3D" id="3.40.50.150">
    <property type="entry name" value="Vaccinia Virus protein VP39"/>
    <property type="match status" value="1"/>
</dbReference>
<dbReference type="InterPro" id="IPR002877">
    <property type="entry name" value="RNA_MeTrfase_FtsJ_dom"/>
</dbReference>
<proteinExistence type="inferred from homology"/>